<dbReference type="OrthoDB" id="4881000at2"/>
<dbReference type="EMBL" id="CP013254">
    <property type="protein sequence ID" value="ALU39678.1"/>
    <property type="molecule type" value="Genomic_DNA"/>
</dbReference>
<dbReference type="Proteomes" id="UP000321155">
    <property type="component" value="Unassembled WGS sequence"/>
</dbReference>
<dbReference type="RefSeq" id="WP_058858388.1">
    <property type="nucleotide sequence ID" value="NZ_BJZR01000038.1"/>
</dbReference>
<dbReference type="KEGG" id="kfv:AS188_07850"/>
<dbReference type="STRING" id="446860.AS188_07850"/>
<dbReference type="EMBL" id="BJZR01000038">
    <property type="protein sequence ID" value="GEO92303.1"/>
    <property type="molecule type" value="Genomic_DNA"/>
</dbReference>
<protein>
    <submittedName>
        <fullName evidence="1">Uncharacterized protein</fullName>
    </submittedName>
</protein>
<proteinExistence type="predicted"/>
<evidence type="ECO:0000313" key="2">
    <source>
        <dbReference type="EMBL" id="GEO92303.1"/>
    </source>
</evidence>
<evidence type="ECO:0000313" key="4">
    <source>
        <dbReference type="Proteomes" id="UP000321155"/>
    </source>
</evidence>
<evidence type="ECO:0000313" key="1">
    <source>
        <dbReference type="EMBL" id="ALU39678.1"/>
    </source>
</evidence>
<sequence length="86" mass="9181">MSPTASAPTEGATSTCLGPDCAFPADLSALSLIELHVLHSQICRQLDREYLTTPEGAHPFTLDRHQEVLAELDARESALASTAPVH</sequence>
<keyword evidence="4" id="KW-1185">Reference proteome</keyword>
<organism evidence="1 3">
    <name type="scientific">Kocuria flava</name>
    <dbReference type="NCBI Taxonomy" id="446860"/>
    <lineage>
        <taxon>Bacteria</taxon>
        <taxon>Bacillati</taxon>
        <taxon>Actinomycetota</taxon>
        <taxon>Actinomycetes</taxon>
        <taxon>Micrococcales</taxon>
        <taxon>Micrococcaceae</taxon>
        <taxon>Kocuria</taxon>
    </lineage>
</organism>
<accession>A0A0U3GHR2</accession>
<reference evidence="2 4" key="2">
    <citation type="submission" date="2019-07" db="EMBL/GenBank/DDBJ databases">
        <title>Whole genome shotgun sequence of Kocuria flava NBRC 107626.</title>
        <authorList>
            <person name="Hosoyama A."/>
            <person name="Uohara A."/>
            <person name="Ohji S."/>
            <person name="Ichikawa N."/>
        </authorList>
    </citation>
    <scope>NUCLEOTIDE SEQUENCE [LARGE SCALE GENOMIC DNA]</scope>
    <source>
        <strain evidence="2 4">NBRC 107626</strain>
    </source>
</reference>
<dbReference type="Proteomes" id="UP000057181">
    <property type="component" value="Chromosome"/>
</dbReference>
<evidence type="ECO:0000313" key="3">
    <source>
        <dbReference type="Proteomes" id="UP000057181"/>
    </source>
</evidence>
<gene>
    <name evidence="1" type="ORF">AS188_07850</name>
    <name evidence="2" type="ORF">KFL01_16090</name>
</gene>
<dbReference type="AlphaFoldDB" id="A0A0U3GHR2"/>
<name>A0A0U3GHR2_9MICC</name>
<reference evidence="1 3" key="1">
    <citation type="submission" date="2015-11" db="EMBL/GenBank/DDBJ databases">
        <title>Complete Genome Sequence of Kocuria flava strain HO-9041.</title>
        <authorList>
            <person name="Zhou M."/>
            <person name="Dai J."/>
        </authorList>
    </citation>
    <scope>NUCLEOTIDE SEQUENCE [LARGE SCALE GENOMIC DNA]</scope>
    <source>
        <strain evidence="1 3">HO-9041</strain>
    </source>
</reference>